<evidence type="ECO:0000313" key="6">
    <source>
        <dbReference type="Proteomes" id="UP000287527"/>
    </source>
</evidence>
<gene>
    <name evidence="5" type="ORF">EPI11_16025</name>
</gene>
<evidence type="ECO:0000256" key="1">
    <source>
        <dbReference type="ARBA" id="ARBA00023015"/>
    </source>
</evidence>
<dbReference type="GO" id="GO:0003700">
    <property type="term" value="F:DNA-binding transcription factor activity"/>
    <property type="evidence" value="ECO:0007669"/>
    <property type="project" value="InterPro"/>
</dbReference>
<dbReference type="SMART" id="SM00342">
    <property type="entry name" value="HTH_ARAC"/>
    <property type="match status" value="1"/>
</dbReference>
<dbReference type="InterPro" id="IPR009057">
    <property type="entry name" value="Homeodomain-like_sf"/>
</dbReference>
<dbReference type="OrthoDB" id="323290at2"/>
<evidence type="ECO:0000259" key="4">
    <source>
        <dbReference type="PROSITE" id="PS01124"/>
    </source>
</evidence>
<sequence length="272" mass="31489">MKYEVYTPSPALSKQVRKYWSLDNTDNEDPHERERIFPDGCIELIFNCSDKFKKFDNDVDFHIQPPCFVHGQLKTYFELQALGKISVFSARLHPAGLQPFIDFDVDSFTGNLLTMSEVWGKDGEQLETDMLSCSDHHERIIVLEKFLLSKRQALKIDNAPVEYCVDAMEKSIGAISIDRLADELEIGKRQLERRFTAAVGISPKLLARVIRFQNILQLIENKEFKSFTTVAYEGGFYDQAHFIKDFKDFTGLNPKQYFSENLEMVKHFSFTD</sequence>
<dbReference type="Gene3D" id="1.10.10.60">
    <property type="entry name" value="Homeodomain-like"/>
    <property type="match status" value="1"/>
</dbReference>
<dbReference type="GO" id="GO:0043565">
    <property type="term" value="F:sequence-specific DNA binding"/>
    <property type="evidence" value="ECO:0007669"/>
    <property type="project" value="InterPro"/>
</dbReference>
<organism evidence="5 6">
    <name type="scientific">Flavobacterium cerinum</name>
    <dbReference type="NCBI Taxonomy" id="2502784"/>
    <lineage>
        <taxon>Bacteria</taxon>
        <taxon>Pseudomonadati</taxon>
        <taxon>Bacteroidota</taxon>
        <taxon>Flavobacteriia</taxon>
        <taxon>Flavobacteriales</taxon>
        <taxon>Flavobacteriaceae</taxon>
        <taxon>Flavobacterium</taxon>
    </lineage>
</organism>
<keyword evidence="1" id="KW-0805">Transcription regulation</keyword>
<dbReference type="InterPro" id="IPR018060">
    <property type="entry name" value="HTH_AraC"/>
</dbReference>
<protein>
    <submittedName>
        <fullName evidence="5">AraC family transcriptional regulator</fullName>
    </submittedName>
</protein>
<dbReference type="PROSITE" id="PS01124">
    <property type="entry name" value="HTH_ARAC_FAMILY_2"/>
    <property type="match status" value="1"/>
</dbReference>
<dbReference type="Proteomes" id="UP000287527">
    <property type="component" value="Unassembled WGS sequence"/>
</dbReference>
<name>A0A3S4STJ0_9FLAO</name>
<dbReference type="Pfam" id="PF12833">
    <property type="entry name" value="HTH_18"/>
    <property type="match status" value="1"/>
</dbReference>
<dbReference type="RefSeq" id="WP_128391000.1">
    <property type="nucleotide sequence ID" value="NZ_SBII01000013.1"/>
</dbReference>
<evidence type="ECO:0000256" key="2">
    <source>
        <dbReference type="ARBA" id="ARBA00023125"/>
    </source>
</evidence>
<dbReference type="SUPFAM" id="SSF46689">
    <property type="entry name" value="Homeodomain-like"/>
    <property type="match status" value="1"/>
</dbReference>
<dbReference type="Pfam" id="PF20240">
    <property type="entry name" value="DUF6597"/>
    <property type="match status" value="1"/>
</dbReference>
<accession>A0A3S4STJ0</accession>
<reference evidence="5 6" key="1">
    <citation type="submission" date="2019-01" db="EMBL/GenBank/DDBJ databases">
        <title>Flavobacterium sp. nov.,isolated from freshwater.</title>
        <authorList>
            <person name="Zhang R."/>
            <person name="Du Z.-J."/>
        </authorList>
    </citation>
    <scope>NUCLEOTIDE SEQUENCE [LARGE SCALE GENOMIC DNA]</scope>
    <source>
        <strain evidence="5 6">1E403</strain>
    </source>
</reference>
<feature type="domain" description="HTH araC/xylS-type" evidence="4">
    <location>
        <begin position="158"/>
        <end position="260"/>
    </location>
</feature>
<dbReference type="EMBL" id="SBII01000013">
    <property type="protein sequence ID" value="RWW92135.1"/>
    <property type="molecule type" value="Genomic_DNA"/>
</dbReference>
<dbReference type="InterPro" id="IPR046532">
    <property type="entry name" value="DUF6597"/>
</dbReference>
<dbReference type="AlphaFoldDB" id="A0A3S4STJ0"/>
<keyword evidence="3" id="KW-0804">Transcription</keyword>
<dbReference type="InterPro" id="IPR050204">
    <property type="entry name" value="AraC_XylS_family_regulators"/>
</dbReference>
<keyword evidence="6" id="KW-1185">Reference proteome</keyword>
<comment type="caution">
    <text evidence="5">The sequence shown here is derived from an EMBL/GenBank/DDBJ whole genome shotgun (WGS) entry which is preliminary data.</text>
</comment>
<keyword evidence="2" id="KW-0238">DNA-binding</keyword>
<evidence type="ECO:0000313" key="5">
    <source>
        <dbReference type="EMBL" id="RWW92135.1"/>
    </source>
</evidence>
<dbReference type="PANTHER" id="PTHR46796">
    <property type="entry name" value="HTH-TYPE TRANSCRIPTIONAL ACTIVATOR RHAS-RELATED"/>
    <property type="match status" value="1"/>
</dbReference>
<evidence type="ECO:0000256" key="3">
    <source>
        <dbReference type="ARBA" id="ARBA00023163"/>
    </source>
</evidence>
<proteinExistence type="predicted"/>